<name>A0ABM1URK4_MICOH</name>
<evidence type="ECO:0000256" key="5">
    <source>
        <dbReference type="ARBA" id="ARBA00022737"/>
    </source>
</evidence>
<gene>
    <name evidence="12" type="primary">Mcph1</name>
</gene>
<dbReference type="InterPro" id="IPR001357">
    <property type="entry name" value="BRCT_dom"/>
</dbReference>
<dbReference type="Pfam" id="PF12258">
    <property type="entry name" value="Microcephalin"/>
    <property type="match status" value="1"/>
</dbReference>
<feature type="compositionally biased region" description="Basic and acidic residues" evidence="9">
    <location>
        <begin position="530"/>
        <end position="549"/>
    </location>
</feature>
<dbReference type="PANTHER" id="PTHR14625:SF3">
    <property type="entry name" value="MICROCEPHALIN"/>
    <property type="match status" value="1"/>
</dbReference>
<keyword evidence="3" id="KW-0963">Cytoplasm</keyword>
<feature type="domain" description="BRCT" evidence="10">
    <location>
        <begin position="10"/>
        <end position="102"/>
    </location>
</feature>
<feature type="region of interest" description="Disordered" evidence="9">
    <location>
        <begin position="280"/>
        <end position="322"/>
    </location>
</feature>
<keyword evidence="5" id="KW-0677">Repeat</keyword>
<feature type="region of interest" description="Disordered" evidence="9">
    <location>
        <begin position="344"/>
        <end position="370"/>
    </location>
</feature>
<comment type="function">
    <text evidence="7">Implicated in chromosome condensation and DNA damage induced cellular responses. May play a role in neurogenesis and regulation of the size of the cerebral cortex.</text>
</comment>
<dbReference type="RefSeq" id="XP_026644616.1">
    <property type="nucleotide sequence ID" value="XM_026788815.1"/>
</dbReference>
<dbReference type="Proteomes" id="UP000694915">
    <property type="component" value="Unplaced"/>
</dbReference>
<dbReference type="Gene3D" id="3.40.50.10190">
    <property type="entry name" value="BRCT domain"/>
    <property type="match status" value="2"/>
</dbReference>
<keyword evidence="4" id="KW-0597">Phosphoprotein</keyword>
<keyword evidence="6" id="KW-0206">Cytoskeleton</keyword>
<feature type="compositionally biased region" description="Basic residues" evidence="9">
    <location>
        <begin position="610"/>
        <end position="619"/>
    </location>
</feature>
<feature type="region of interest" description="Disordered" evidence="9">
    <location>
        <begin position="111"/>
        <end position="131"/>
    </location>
</feature>
<dbReference type="Pfam" id="PF12738">
    <property type="entry name" value="PTCB-BRCT"/>
    <property type="match status" value="1"/>
</dbReference>
<sequence>MEASGGAGGSGGSFLKDIVAYVEVWSSNGTENYSKTFTKQLENMGAKVSKTFNKQVTHVIFKDGYQSTWHKAQKIGAKLVSVLWVEKCRMVGARVDESLFPAVNTNEHLPSPMRKKHKCMQPKDFIPKTPENNKRLQKKFEKMAEELQRQKTTLDDDVPILQFESHSLVYSSSTPVRSHQSMMEKRLQEMKEKRENLSPTSSQMFEQAQQNPNTSLCEASLNVSRESLSSDESFASCSHTSFDDLCGNQEKKRRKSANELARKACSSSPVLKTSLSYNSALPNHLSQPSPQKATDRPPKEGTSWQKDAAGEQVDPERKQAAGVSQGVPDVLCLSPALFALHGLKSSSAKRRRPADLGSPPKGTPKERYNGKSALTPQLFKSDHSRQSMTGPFLGTPDVGASSYEDYFSPDNLKERNSEALPPKALFHSRGLSKWERRNILEMCDFTHIGKTPRPMSTTDLVSESTSSPEKPDEKEVSTVSRCILGRTSATESPECDRQPGLQLREATGPQGSTHADTQNSPAHCITPLKEGSKEAGEPIDVKCSPKDRTIPPTSASSEGEAHTFNFGEDCKVGKSVEEKENIATGYSQSVNSEPLRPETSDSSGSDLVRPHKKPKKCGKGQKPMRTLVMTSMPSEKQTLIIQVVNTLKGFSFTPEVCESTTHVLVGKSVRTLNVLMGIARGCWILSYEWVLWSLELGHWISEEPFELSQSFPAAPVL</sequence>
<evidence type="ECO:0000256" key="6">
    <source>
        <dbReference type="ARBA" id="ARBA00023212"/>
    </source>
</evidence>
<dbReference type="CDD" id="cd17716">
    <property type="entry name" value="BRCT_microcephalin_rpt1"/>
    <property type="match status" value="1"/>
</dbReference>
<feature type="domain" description="BRCT" evidence="10">
    <location>
        <begin position="649"/>
        <end position="707"/>
    </location>
</feature>
<evidence type="ECO:0000313" key="12">
    <source>
        <dbReference type="RefSeq" id="XP_026644616.1"/>
    </source>
</evidence>
<feature type="region of interest" description="Disordered" evidence="9">
    <location>
        <begin position="584"/>
        <end position="622"/>
    </location>
</feature>
<comment type="subcellular location">
    <subcellularLocation>
        <location evidence="1">Cytoplasm</location>
        <location evidence="1">Cytoskeleton</location>
        <location evidence="1">Microtubule organizing center</location>
        <location evidence="1">Centrosome</location>
    </subcellularLocation>
</comment>
<evidence type="ECO:0000256" key="9">
    <source>
        <dbReference type="SAM" id="MobiDB-lite"/>
    </source>
</evidence>
<dbReference type="GeneID" id="101985660"/>
<evidence type="ECO:0000256" key="8">
    <source>
        <dbReference type="ARBA" id="ARBA00026061"/>
    </source>
</evidence>
<keyword evidence="11" id="KW-1185">Reference proteome</keyword>
<dbReference type="InterPro" id="IPR036420">
    <property type="entry name" value="BRCT_dom_sf"/>
</dbReference>
<accession>A0ABM1URK4</accession>
<proteinExistence type="predicted"/>
<evidence type="ECO:0000313" key="11">
    <source>
        <dbReference type="Proteomes" id="UP000694915"/>
    </source>
</evidence>
<feature type="compositionally biased region" description="Polar residues" evidence="9">
    <location>
        <begin position="197"/>
        <end position="213"/>
    </location>
</feature>
<comment type="subunit">
    <text evidence="8">Interacts with CDC27 and maybe other components of the APC/C complex. Interacts with histone variant H2AX under DNA damage conditions.</text>
</comment>
<dbReference type="InterPro" id="IPR022047">
    <property type="entry name" value="Microcephalin-like"/>
</dbReference>
<evidence type="ECO:0000256" key="3">
    <source>
        <dbReference type="ARBA" id="ARBA00022490"/>
    </source>
</evidence>
<evidence type="ECO:0000256" key="2">
    <source>
        <dbReference type="ARBA" id="ARBA00017027"/>
    </source>
</evidence>
<dbReference type="SMART" id="SM00292">
    <property type="entry name" value="BRCT"/>
    <property type="match status" value="2"/>
</dbReference>
<dbReference type="Pfam" id="PF00533">
    <property type="entry name" value="BRCT"/>
    <property type="match status" value="1"/>
</dbReference>
<dbReference type="SUPFAM" id="SSF52113">
    <property type="entry name" value="BRCT domain"/>
    <property type="match status" value="2"/>
</dbReference>
<dbReference type="InterPro" id="IPR029504">
    <property type="entry name" value="Microcephalin_mammal"/>
</dbReference>
<feature type="compositionally biased region" description="Polar residues" evidence="9">
    <location>
        <begin position="509"/>
        <end position="521"/>
    </location>
</feature>
<evidence type="ECO:0000256" key="7">
    <source>
        <dbReference type="ARBA" id="ARBA00025455"/>
    </source>
</evidence>
<feature type="compositionally biased region" description="Polar residues" evidence="9">
    <location>
        <begin position="454"/>
        <end position="468"/>
    </location>
</feature>
<reference evidence="12" key="1">
    <citation type="submission" date="2025-08" db="UniProtKB">
        <authorList>
            <consortium name="RefSeq"/>
        </authorList>
    </citation>
    <scope>IDENTIFICATION</scope>
</reference>
<dbReference type="PROSITE" id="PS50172">
    <property type="entry name" value="BRCT"/>
    <property type="match status" value="2"/>
</dbReference>
<feature type="region of interest" description="Disordered" evidence="9">
    <location>
        <begin position="190"/>
        <end position="213"/>
    </location>
</feature>
<evidence type="ECO:0000256" key="1">
    <source>
        <dbReference type="ARBA" id="ARBA00004300"/>
    </source>
</evidence>
<feature type="region of interest" description="Disordered" evidence="9">
    <location>
        <begin position="450"/>
        <end position="562"/>
    </location>
</feature>
<evidence type="ECO:0000256" key="4">
    <source>
        <dbReference type="ARBA" id="ARBA00022553"/>
    </source>
</evidence>
<feature type="compositionally biased region" description="Polar residues" evidence="9">
    <location>
        <begin position="280"/>
        <end position="292"/>
    </location>
</feature>
<dbReference type="CDD" id="cd17736">
    <property type="entry name" value="BRCT_microcephalin_rpt2"/>
    <property type="match status" value="1"/>
</dbReference>
<organism evidence="11 12">
    <name type="scientific">Microtus ochrogaster</name>
    <name type="common">Prairie vole</name>
    <dbReference type="NCBI Taxonomy" id="79684"/>
    <lineage>
        <taxon>Eukaryota</taxon>
        <taxon>Metazoa</taxon>
        <taxon>Chordata</taxon>
        <taxon>Craniata</taxon>
        <taxon>Vertebrata</taxon>
        <taxon>Euteleostomi</taxon>
        <taxon>Mammalia</taxon>
        <taxon>Eutheria</taxon>
        <taxon>Euarchontoglires</taxon>
        <taxon>Glires</taxon>
        <taxon>Rodentia</taxon>
        <taxon>Myomorpha</taxon>
        <taxon>Muroidea</taxon>
        <taxon>Cricetidae</taxon>
        <taxon>Arvicolinae</taxon>
        <taxon>Microtus</taxon>
    </lineage>
</organism>
<evidence type="ECO:0000259" key="10">
    <source>
        <dbReference type="PROSITE" id="PS50172"/>
    </source>
</evidence>
<protein>
    <recommendedName>
        <fullName evidence="2">Microcephalin</fullName>
    </recommendedName>
</protein>
<dbReference type="PANTHER" id="PTHR14625">
    <property type="entry name" value="MICROCEPHALIN"/>
    <property type="match status" value="1"/>
</dbReference>